<comment type="caution">
    <text evidence="2">The sequence shown here is derived from an EMBL/GenBank/DDBJ whole genome shotgun (WGS) entry which is preliminary data.</text>
</comment>
<sequence length="494" mass="58119">MLKSVNLLSLVNAANDLSSVVYKMYKENFRIKLKENEIKDIESLVNQLNTHSRNPYIYDGYYSGYTIGQISKEFDLLRFGLSNIINIELKTENTGDRMKEQLLKNKYYLSFIGKEVISFTFVAEEEKLYYIDDNENLIETDFPFLISNLLEQELESIDDIDKMFDPSNYLVSPFNSTEAFLEGRYFLTDHQVNIKKEILSLSNFNAPCYISIEGSAGTGKTLLTYDIAKEYINDSKKVLIFHCGRLNSGHHKLRDNYSWEVSNIKYHESFTLSMYDLIIIDEVQRVFINQIEKFLNNVKSTNAKCIFSYDSQQCLARWEIDWNIPQFIKDQVSPHHFKLSEKIRTNKEIAAFIKNLFDLSKRNPNQDYTNVNVQYFSDYIDARKYMDVLRYNGWKMINYTPSQYTRYPYEDYKSSSEDTAHLVVGQEFDNVIAVIDQYFYYAENGKLSTRGYPLKPYYHPTKMLYQIVTRTRKKLTVIIIKNEAVLNECLKILK</sequence>
<dbReference type="SUPFAM" id="SSF52540">
    <property type="entry name" value="P-loop containing nucleoside triphosphate hydrolases"/>
    <property type="match status" value="1"/>
</dbReference>
<dbReference type="InterPro" id="IPR018647">
    <property type="entry name" value="SLFN_3-like_DNA/RNA_helicase"/>
</dbReference>
<dbReference type="Proteomes" id="UP000006316">
    <property type="component" value="Unassembled WGS sequence"/>
</dbReference>
<gene>
    <name evidence="2" type="ORF">BABA_10461</name>
</gene>
<name>K6DM78_9BACI</name>
<dbReference type="PATRIC" id="fig|1117379.3.peg.2184"/>
<dbReference type="AlphaFoldDB" id="K6DM78"/>
<dbReference type="STRING" id="1117379.BABA_10461"/>
<evidence type="ECO:0000259" key="1">
    <source>
        <dbReference type="Pfam" id="PF09848"/>
    </source>
</evidence>
<dbReference type="RefSeq" id="WP_007085109.1">
    <property type="nucleotide sequence ID" value="NZ_AJLS01000057.1"/>
</dbReference>
<dbReference type="eggNOG" id="COG0507">
    <property type="taxonomic scope" value="Bacteria"/>
</dbReference>
<accession>K6DM78</accession>
<evidence type="ECO:0000313" key="3">
    <source>
        <dbReference type="Proteomes" id="UP000006316"/>
    </source>
</evidence>
<feature type="domain" description="Schlafen group 3-like DNA/RNA helicase" evidence="1">
    <location>
        <begin position="210"/>
        <end position="384"/>
    </location>
</feature>
<dbReference type="EMBL" id="AJLS01000057">
    <property type="protein sequence ID" value="EKN69278.1"/>
    <property type="molecule type" value="Genomic_DNA"/>
</dbReference>
<evidence type="ECO:0000313" key="2">
    <source>
        <dbReference type="EMBL" id="EKN69278.1"/>
    </source>
</evidence>
<protein>
    <recommendedName>
        <fullName evidence="1">Schlafen group 3-like DNA/RNA helicase domain-containing protein</fullName>
    </recommendedName>
</protein>
<proteinExistence type="predicted"/>
<dbReference type="Pfam" id="PF09848">
    <property type="entry name" value="SLFN-g3_helicase"/>
    <property type="match status" value="1"/>
</dbReference>
<keyword evidence="3" id="KW-1185">Reference proteome</keyword>
<dbReference type="InterPro" id="IPR027417">
    <property type="entry name" value="P-loop_NTPase"/>
</dbReference>
<organism evidence="2 3">
    <name type="scientific">Neobacillus bataviensis LMG 21833</name>
    <dbReference type="NCBI Taxonomy" id="1117379"/>
    <lineage>
        <taxon>Bacteria</taxon>
        <taxon>Bacillati</taxon>
        <taxon>Bacillota</taxon>
        <taxon>Bacilli</taxon>
        <taxon>Bacillales</taxon>
        <taxon>Bacillaceae</taxon>
        <taxon>Neobacillus</taxon>
    </lineage>
</organism>
<dbReference type="Gene3D" id="3.40.50.300">
    <property type="entry name" value="P-loop containing nucleotide triphosphate hydrolases"/>
    <property type="match status" value="1"/>
</dbReference>
<reference evidence="2 3" key="1">
    <citation type="journal article" date="2012" name="Front. Microbiol.">
        <title>Redundancy and modularity in membrane-associated dissimilatory nitrate reduction in Bacillus.</title>
        <authorList>
            <person name="Heylen K."/>
            <person name="Keltjens J."/>
        </authorList>
    </citation>
    <scope>NUCLEOTIDE SEQUENCE [LARGE SCALE GENOMIC DNA]</scope>
    <source>
        <strain evidence="3">LMG 21833T</strain>
    </source>
</reference>
<dbReference type="CDD" id="cd00009">
    <property type="entry name" value="AAA"/>
    <property type="match status" value="1"/>
</dbReference>